<dbReference type="Proteomes" id="UP001302072">
    <property type="component" value="Chromosome"/>
</dbReference>
<dbReference type="EMBL" id="CP115541">
    <property type="protein sequence ID" value="WNH51352.1"/>
    <property type="molecule type" value="Genomic_DNA"/>
</dbReference>
<evidence type="ECO:0000256" key="10">
    <source>
        <dbReference type="ARBA" id="ARBA00023002"/>
    </source>
</evidence>
<keyword evidence="8" id="KW-0249">Electron transport</keyword>
<evidence type="ECO:0000256" key="2">
    <source>
        <dbReference type="ARBA" id="ARBA00008079"/>
    </source>
</evidence>
<comment type="subcellular location">
    <subcellularLocation>
        <location evidence="1">Cell membrane</location>
        <topology evidence="1">Multi-pass membrane protein</topology>
    </subcellularLocation>
</comment>
<proteinExistence type="inferred from homology"/>
<evidence type="ECO:0000256" key="8">
    <source>
        <dbReference type="ARBA" id="ARBA00022982"/>
    </source>
</evidence>
<dbReference type="PANTHER" id="PTHR36835:SF1">
    <property type="entry name" value="CYTOCHROME BO(3) UBIQUINOL OXIDASE SUBUNIT 4"/>
    <property type="match status" value="1"/>
</dbReference>
<feature type="transmembrane region" description="Helical" evidence="17">
    <location>
        <begin position="85"/>
        <end position="106"/>
    </location>
</feature>
<evidence type="ECO:0000256" key="16">
    <source>
        <dbReference type="ARBA" id="ARBA00032185"/>
    </source>
</evidence>
<dbReference type="NCBIfam" id="TIGR02847">
    <property type="entry name" value="CyoD"/>
    <property type="match status" value="1"/>
</dbReference>
<keyword evidence="19" id="KW-1185">Reference proteome</keyword>
<feature type="transmembrane region" description="Helical" evidence="17">
    <location>
        <begin position="25"/>
        <end position="44"/>
    </location>
</feature>
<evidence type="ECO:0000256" key="14">
    <source>
        <dbReference type="ARBA" id="ARBA00030211"/>
    </source>
</evidence>
<evidence type="ECO:0000313" key="18">
    <source>
        <dbReference type="EMBL" id="WNH51352.1"/>
    </source>
</evidence>
<evidence type="ECO:0000256" key="6">
    <source>
        <dbReference type="ARBA" id="ARBA00022475"/>
    </source>
</evidence>
<dbReference type="PANTHER" id="PTHR36835">
    <property type="entry name" value="CYTOCHROME BO(3) UBIQUINOL OXIDASE SUBUNIT 4"/>
    <property type="match status" value="1"/>
</dbReference>
<dbReference type="InterPro" id="IPR050968">
    <property type="entry name" value="Cytochrome_c_oxidase_bac_sub4"/>
</dbReference>
<keyword evidence="10" id="KW-0560">Oxidoreductase</keyword>
<evidence type="ECO:0000256" key="9">
    <source>
        <dbReference type="ARBA" id="ARBA00022989"/>
    </source>
</evidence>
<evidence type="ECO:0000256" key="12">
    <source>
        <dbReference type="ARBA" id="ARBA00025694"/>
    </source>
</evidence>
<dbReference type="Pfam" id="PF03626">
    <property type="entry name" value="COX4_pro"/>
    <property type="match status" value="1"/>
</dbReference>
<reference evidence="18 19" key="1">
    <citation type="submission" date="2022-12" db="EMBL/GenBank/DDBJ databases">
        <title>Two new species, Stenotrophomonas aracearum and Stenotrophomonas oahuensis, isolated from Anthurium (Araceae family) in Hawaii.</title>
        <authorList>
            <person name="Chunag S.C."/>
            <person name="Dobhal S."/>
            <person name="Alvarez A."/>
            <person name="Arif M."/>
        </authorList>
    </citation>
    <scope>NUCLEOTIDE SEQUENCE [LARGE SCALE GENOMIC DNA]</scope>
    <source>
        <strain evidence="18 19">A5586</strain>
    </source>
</reference>
<keyword evidence="6" id="KW-1003">Cell membrane</keyword>
<protein>
    <recommendedName>
        <fullName evidence="4">Cytochrome bo(3) ubiquinol oxidase subunit 4</fullName>
    </recommendedName>
    <alternativeName>
        <fullName evidence="16">Cytochrome o ubiquinol oxidase subunit 4</fullName>
    </alternativeName>
    <alternativeName>
        <fullName evidence="13">Oxidase bo(3) subunit 4</fullName>
    </alternativeName>
    <alternativeName>
        <fullName evidence="14">Ubiquinol oxidase polypeptide IV</fullName>
    </alternativeName>
    <alternativeName>
        <fullName evidence="15">Ubiquinol oxidase subunit 4</fullName>
    </alternativeName>
</protein>
<evidence type="ECO:0000256" key="17">
    <source>
        <dbReference type="SAM" id="Phobius"/>
    </source>
</evidence>
<dbReference type="InterPro" id="IPR014210">
    <property type="entry name" value="Cyt_o_ubiqinol_oxidase_su4"/>
</dbReference>
<evidence type="ECO:0000256" key="4">
    <source>
        <dbReference type="ARBA" id="ARBA00014689"/>
    </source>
</evidence>
<keyword evidence="7 17" id="KW-0812">Transmembrane</keyword>
<evidence type="ECO:0000256" key="5">
    <source>
        <dbReference type="ARBA" id="ARBA00022448"/>
    </source>
</evidence>
<dbReference type="InterPro" id="IPR005171">
    <property type="entry name" value="Cyt_c_oxidase_su4_prok"/>
</dbReference>
<keyword evidence="11 17" id="KW-0472">Membrane</keyword>
<comment type="similarity">
    <text evidence="2">Belongs to the cytochrome c oxidase bacterial subunit 4 family.</text>
</comment>
<evidence type="ECO:0000313" key="19">
    <source>
        <dbReference type="Proteomes" id="UP001302072"/>
    </source>
</evidence>
<evidence type="ECO:0000256" key="15">
    <source>
        <dbReference type="ARBA" id="ARBA00031887"/>
    </source>
</evidence>
<sequence length="115" mass="12489">MAHDNHAHHDGHGVGGESHGSVKSYLVGFLLAAVLTIIPFWAVMKGGLPTFTTGVIIIVAAILQIFVHLIFFLHLDRSSAQRWNVSAAAFTVVVIGIIVAGTLWVMHNMNVHMMH</sequence>
<evidence type="ECO:0000256" key="1">
    <source>
        <dbReference type="ARBA" id="ARBA00004651"/>
    </source>
</evidence>
<keyword evidence="5" id="KW-0813">Transport</keyword>
<accession>A0ABY9YKV3</accession>
<evidence type="ECO:0000256" key="3">
    <source>
        <dbReference type="ARBA" id="ARBA00011700"/>
    </source>
</evidence>
<evidence type="ECO:0000256" key="11">
    <source>
        <dbReference type="ARBA" id="ARBA00023136"/>
    </source>
</evidence>
<comment type="subunit">
    <text evidence="3">Heterooctamer of two A chains, two B chains, two C chains and two D chains.</text>
</comment>
<dbReference type="RefSeq" id="WP_311190601.1">
    <property type="nucleotide sequence ID" value="NZ_CP115541.1"/>
</dbReference>
<comment type="function">
    <text evidence="12">Cytochrome bo(3) ubiquinol terminal oxidase is the component of the aerobic respiratory chain of E.coli that predominates when cells are grown at high aeration. Has proton pump activity across the membrane in addition to electron transfer, pumping 2 protons/electron.</text>
</comment>
<organism evidence="18 19">
    <name type="scientific">Stenotrophomonas oahuensis</name>
    <dbReference type="NCBI Taxonomy" id="3003271"/>
    <lineage>
        <taxon>Bacteria</taxon>
        <taxon>Pseudomonadati</taxon>
        <taxon>Pseudomonadota</taxon>
        <taxon>Gammaproteobacteria</taxon>
        <taxon>Lysobacterales</taxon>
        <taxon>Lysobacteraceae</taxon>
        <taxon>Stenotrophomonas</taxon>
    </lineage>
</organism>
<evidence type="ECO:0000256" key="13">
    <source>
        <dbReference type="ARBA" id="ARBA00030071"/>
    </source>
</evidence>
<keyword evidence="9 17" id="KW-1133">Transmembrane helix</keyword>
<gene>
    <name evidence="18" type="primary">cyoD</name>
    <name evidence="18" type="ORF">PDM29_13385</name>
</gene>
<name>A0ABY9YKV3_9GAMM</name>
<feature type="transmembrane region" description="Helical" evidence="17">
    <location>
        <begin position="50"/>
        <end position="73"/>
    </location>
</feature>
<evidence type="ECO:0000256" key="7">
    <source>
        <dbReference type="ARBA" id="ARBA00022692"/>
    </source>
</evidence>